<dbReference type="GeneTree" id="ENSGT00390000016216"/>
<evidence type="ECO:0000259" key="2">
    <source>
        <dbReference type="Pfam" id="PF00149"/>
    </source>
</evidence>
<dbReference type="GO" id="GO:0016787">
    <property type="term" value="F:hydrolase activity"/>
    <property type="evidence" value="ECO:0007669"/>
    <property type="project" value="InterPro"/>
</dbReference>
<dbReference type="Pfam" id="PF24384">
    <property type="entry name" value="Ig_TMM62"/>
    <property type="match status" value="1"/>
</dbReference>
<proteinExistence type="predicted"/>
<evidence type="ECO:0000313" key="6">
    <source>
        <dbReference type="Proteomes" id="UP000001646"/>
    </source>
</evidence>
<accession>G1KRW6</accession>
<dbReference type="HOGENOM" id="CLU_021197_1_0_1"/>
<protein>
    <submittedName>
        <fullName evidence="5">Transmembrane protein 62</fullName>
    </submittedName>
</protein>
<feature type="transmembrane region" description="Helical" evidence="1">
    <location>
        <begin position="435"/>
        <end position="455"/>
    </location>
</feature>
<feature type="domain" description="TMEM62 Ig-like" evidence="3">
    <location>
        <begin position="313"/>
        <end position="413"/>
    </location>
</feature>
<dbReference type="InterPro" id="IPR056230">
    <property type="entry name" value="TMEM62_C"/>
</dbReference>
<keyword evidence="6" id="KW-1185">Reference proteome</keyword>
<dbReference type="Proteomes" id="UP000001646">
    <property type="component" value="Chromosome 1"/>
</dbReference>
<dbReference type="Ensembl" id="ENSACAT00000015998.4">
    <property type="protein sequence ID" value="ENSACAP00000015683.3"/>
    <property type="gene ID" value="ENSACAG00000015947.4"/>
</dbReference>
<reference evidence="5" key="2">
    <citation type="submission" date="2025-08" db="UniProtKB">
        <authorList>
            <consortium name="Ensembl"/>
        </authorList>
    </citation>
    <scope>IDENTIFICATION</scope>
</reference>
<reference evidence="5 6" key="1">
    <citation type="submission" date="2009-12" db="EMBL/GenBank/DDBJ databases">
        <title>The Genome Sequence of Anolis carolinensis (Green Anole Lizard).</title>
        <authorList>
            <consortium name="The Genome Sequencing Platform"/>
            <person name="Di Palma F."/>
            <person name="Alfoldi J."/>
            <person name="Heiman D."/>
            <person name="Young S."/>
            <person name="Grabherr M."/>
            <person name="Johnson J."/>
            <person name="Lander E.S."/>
            <person name="Lindblad-Toh K."/>
        </authorList>
    </citation>
    <scope>NUCLEOTIDE SEQUENCE [LARGE SCALE GENOMIC DNA]</scope>
    <source>
        <strain evidence="5 6">JBL SC #1</strain>
    </source>
</reference>
<dbReference type="PANTHER" id="PTHR14795:SF0">
    <property type="entry name" value="TRANSMEMBRANE PROTEIN 62"/>
    <property type="match status" value="1"/>
</dbReference>
<keyword evidence="1" id="KW-1133">Transmembrane helix</keyword>
<evidence type="ECO:0000313" key="5">
    <source>
        <dbReference type="Ensembl" id="ENSACAP00000015683.3"/>
    </source>
</evidence>
<feature type="transmembrane region" description="Helical" evidence="1">
    <location>
        <begin position="604"/>
        <end position="624"/>
    </location>
</feature>
<organism evidence="5 6">
    <name type="scientific">Anolis carolinensis</name>
    <name type="common">Green anole</name>
    <name type="synonym">American chameleon</name>
    <dbReference type="NCBI Taxonomy" id="28377"/>
    <lineage>
        <taxon>Eukaryota</taxon>
        <taxon>Metazoa</taxon>
        <taxon>Chordata</taxon>
        <taxon>Craniata</taxon>
        <taxon>Vertebrata</taxon>
        <taxon>Euteleostomi</taxon>
        <taxon>Lepidosauria</taxon>
        <taxon>Squamata</taxon>
        <taxon>Bifurcata</taxon>
        <taxon>Unidentata</taxon>
        <taxon>Episquamata</taxon>
        <taxon>Toxicofera</taxon>
        <taxon>Iguania</taxon>
        <taxon>Dactyloidae</taxon>
        <taxon>Anolis</taxon>
    </lineage>
</organism>
<dbReference type="Gene3D" id="3.60.21.10">
    <property type="match status" value="1"/>
</dbReference>
<feature type="transmembrane region" description="Helical" evidence="1">
    <location>
        <begin position="577"/>
        <end position="598"/>
    </location>
</feature>
<evidence type="ECO:0000259" key="4">
    <source>
        <dbReference type="Pfam" id="PF24394"/>
    </source>
</evidence>
<name>G1KRW6_ANOCA</name>
<reference evidence="5" key="3">
    <citation type="submission" date="2025-09" db="UniProtKB">
        <authorList>
            <consortium name="Ensembl"/>
        </authorList>
    </citation>
    <scope>IDENTIFICATION</scope>
</reference>
<keyword evidence="1" id="KW-0472">Membrane</keyword>
<dbReference type="Pfam" id="PF24394">
    <property type="entry name" value="TMEM62_C"/>
    <property type="match status" value="1"/>
</dbReference>
<gene>
    <name evidence="5" type="primary">TMEM62</name>
</gene>
<feature type="transmembrane region" description="Helical" evidence="1">
    <location>
        <begin position="531"/>
        <end position="556"/>
    </location>
</feature>
<dbReference type="InterPro" id="IPR004843">
    <property type="entry name" value="Calcineurin-like_PHP"/>
</dbReference>
<dbReference type="InterPro" id="IPR056229">
    <property type="entry name" value="Ig_TMM62"/>
</dbReference>
<dbReference type="InParanoid" id="G1KRW6"/>
<dbReference type="PANTHER" id="PTHR14795">
    <property type="entry name" value="HELICASE RELATED"/>
    <property type="match status" value="1"/>
</dbReference>
<feature type="domain" description="Calcineurin-like phosphoesterase" evidence="2">
    <location>
        <begin position="61"/>
        <end position="264"/>
    </location>
</feature>
<feature type="domain" description="TMEM62 C-terminal" evidence="4">
    <location>
        <begin position="435"/>
        <end position="569"/>
    </location>
</feature>
<dbReference type="eggNOG" id="ENOG502QTBN">
    <property type="taxonomic scope" value="Eukaryota"/>
</dbReference>
<dbReference type="CDD" id="cd07401">
    <property type="entry name" value="MPP_TMEM62_N"/>
    <property type="match status" value="1"/>
</dbReference>
<evidence type="ECO:0000256" key="1">
    <source>
        <dbReference type="SAM" id="Phobius"/>
    </source>
</evidence>
<sequence>MPSWRAARRRMLRLAAGLLAACLLAVMLGRYGPPGTRGSAPRRRPFALEPAPGAQPNNLFWFVQVTDVHISKFHSPTRAPDFERFCRETIPVIQPALTLATGDLTDAKTKNTLGSDQFEEEWQTYQTALKRSKVMEQTKWIDIKGNHDTFNIPHLKSVKNYYRKYSGWQKDGSFHYIHSTPFGNYSFICVDATLNPGPKRPYNFFGILNADQMQELSLLAAESHNSNHTIWFGHYPTSSIISASPGIRMAMSSATAYLCGHFHTVGGLLPVLHTRHHHGTLELELGDWKDNRKYRVLSFDHDLFSFVDVTFDEWPVVLITNPKPYLYSSSAHEPLQRILHSTHIRILAFSPSHINSVEVSIDGVNLGNAVQVSAHLYVLKWNPQNYSLGFHQIEVIVQDISGRNTTQVHTFAMEENLSLKFGLFASWLLLTDHYIWVRTLFILTVLIQILLLIFFRYRRTPTLKQPLGKAVRISFSLHVLSKIDLFYYSFLLLTLYTVLGPWFIGEIIDGHIGACFSFGVFVDGHFFEGSITFLIALAQMLFFNLPLMAYTCWCLFLRCQGHCFSSHLRQVRQCWVVPIHFCMSLLFLWQVYSCYFLLMTYGTMSFFFSPLRTWAVTLTLFLFYRTWRLQSSMLRTFILEMKNYQTSK</sequence>
<keyword evidence="1" id="KW-0812">Transmembrane</keyword>
<dbReference type="Pfam" id="PF00149">
    <property type="entry name" value="Metallophos"/>
    <property type="match status" value="1"/>
</dbReference>
<dbReference type="AlphaFoldDB" id="G1KRW6"/>
<evidence type="ECO:0000259" key="3">
    <source>
        <dbReference type="Pfam" id="PF24384"/>
    </source>
</evidence>
<dbReference type="Bgee" id="ENSACAG00000015947">
    <property type="expression patterns" value="Expressed in brain and 13 other cell types or tissues"/>
</dbReference>
<dbReference type="InterPro" id="IPR029052">
    <property type="entry name" value="Metallo-depent_PP-like"/>
</dbReference>
<dbReference type="InterPro" id="IPR041871">
    <property type="entry name" value="MPP_TMEM62"/>
</dbReference>
<feature type="transmembrane region" description="Helical" evidence="1">
    <location>
        <begin position="485"/>
        <end position="504"/>
    </location>
</feature>
<dbReference type="SUPFAM" id="SSF56300">
    <property type="entry name" value="Metallo-dependent phosphatases"/>
    <property type="match status" value="1"/>
</dbReference>